<dbReference type="AlphaFoldDB" id="A0A0F4YPY9"/>
<feature type="transmembrane region" description="Helical" evidence="2">
    <location>
        <begin position="75"/>
        <end position="95"/>
    </location>
</feature>
<dbReference type="STRING" id="1408163.A0A0F4YPY9"/>
<dbReference type="OrthoDB" id="6692864at2759"/>
<dbReference type="Pfam" id="PF00067">
    <property type="entry name" value="p450"/>
    <property type="match status" value="1"/>
</dbReference>
<dbReference type="InterPro" id="IPR050121">
    <property type="entry name" value="Cytochrome_P450_monoxygenase"/>
</dbReference>
<dbReference type="InterPro" id="IPR002401">
    <property type="entry name" value="Cyt_P450_E_grp-I"/>
</dbReference>
<reference evidence="3 4" key="1">
    <citation type="submission" date="2015-04" db="EMBL/GenBank/DDBJ databases">
        <authorList>
            <person name="Heijne W.H."/>
            <person name="Fedorova N.D."/>
            <person name="Nierman W.C."/>
            <person name="Vollebregt A.W."/>
            <person name="Zhao Z."/>
            <person name="Wu L."/>
            <person name="Kumar M."/>
            <person name="Stam H."/>
            <person name="van den Berg M.A."/>
            <person name="Pel H.J."/>
        </authorList>
    </citation>
    <scope>NUCLEOTIDE SEQUENCE [LARGE SCALE GENOMIC DNA]</scope>
    <source>
        <strain evidence="3 4">CBS 393.64</strain>
    </source>
</reference>
<dbReference type="GO" id="GO:0016705">
    <property type="term" value="F:oxidoreductase activity, acting on paired donors, with incorporation or reduction of molecular oxygen"/>
    <property type="evidence" value="ECO:0007669"/>
    <property type="project" value="InterPro"/>
</dbReference>
<dbReference type="PANTHER" id="PTHR24305:SF78">
    <property type="entry name" value="P450, PUTATIVE (EUROFUNG)-RELATED"/>
    <property type="match status" value="1"/>
</dbReference>
<dbReference type="InterPro" id="IPR001128">
    <property type="entry name" value="Cyt_P450"/>
</dbReference>
<dbReference type="EMBL" id="LASV01000267">
    <property type="protein sequence ID" value="KKA20347.1"/>
    <property type="molecule type" value="Genomic_DNA"/>
</dbReference>
<evidence type="ECO:0000313" key="4">
    <source>
        <dbReference type="Proteomes" id="UP000053958"/>
    </source>
</evidence>
<dbReference type="InterPro" id="IPR036396">
    <property type="entry name" value="Cyt_P450_sf"/>
</dbReference>
<dbReference type="PRINTS" id="PR00463">
    <property type="entry name" value="EP450I"/>
</dbReference>
<dbReference type="PANTHER" id="PTHR24305">
    <property type="entry name" value="CYTOCHROME P450"/>
    <property type="match status" value="1"/>
</dbReference>
<keyword evidence="1" id="KW-0408">Iron</keyword>
<accession>A0A0F4YPY9</accession>
<keyword evidence="1" id="KW-0479">Metal-binding</keyword>
<dbReference type="CDD" id="cd11061">
    <property type="entry name" value="CYP67-like"/>
    <property type="match status" value="1"/>
</dbReference>
<comment type="cofactor">
    <cofactor evidence="1">
        <name>heme</name>
        <dbReference type="ChEBI" id="CHEBI:30413"/>
    </cofactor>
</comment>
<keyword evidence="1" id="KW-0349">Heme</keyword>
<dbReference type="Gene3D" id="1.10.630.10">
    <property type="entry name" value="Cytochrome P450"/>
    <property type="match status" value="1"/>
</dbReference>
<feature type="transmembrane region" description="Helical" evidence="2">
    <location>
        <begin position="41"/>
        <end position="63"/>
    </location>
</feature>
<evidence type="ECO:0000313" key="3">
    <source>
        <dbReference type="EMBL" id="KKA20347.1"/>
    </source>
</evidence>
<feature type="transmembrane region" description="Helical" evidence="2">
    <location>
        <begin position="12"/>
        <end position="29"/>
    </location>
</feature>
<dbReference type="Proteomes" id="UP000053958">
    <property type="component" value="Unassembled WGS sequence"/>
</dbReference>
<dbReference type="GO" id="GO:0005506">
    <property type="term" value="F:iron ion binding"/>
    <property type="evidence" value="ECO:0007669"/>
    <property type="project" value="InterPro"/>
</dbReference>
<keyword evidence="2" id="KW-1133">Transmembrane helix</keyword>
<sequence>MSAALLRQALQADLSTTAATALLLGVLFHHSIRPIEIDFKLWTLFGISIALNLVLFGSLVSQAGFGVTAAVGKTALVNAAFNVGLFGSIAIYRLYFHRLHCFPGPWGAKLSRLWALRVAAKNVRFAFEVEKLHKQYGDFVRIGPREISINRASAIQAIYGPRSKLLKSTFYSQVSPDDRRCGLNATRNMDSHRRRRKAWDRAFSTKGELEAGRPKTQDCDTANCLFLSQIAAQKGQPLDITKWAMYYTFDVMGDVGLGKDFEMLTQETEHAAVKGLHDHMIAIGILATMPWLVNVLGTIPGVAGSYKAFFDYCSNQLREKQKTTSKDQDPRDIISWLLKAKYEGDGSAPPGDAAMGEDSRLLIVAGSDTTAAALANTFYFLAKNPPVLRKLQGYLDKLCPNGVRDWSYAKMKFPYLDHIINETLRLKPPVPSGLPRITPPEGIQIDEVYIPGDTIVAVPTHTIQRDERYYERPLDFDPERWERISPEKSAFIPFTRGTFACAGKNLALMELRMVLSRVALEYDVSFAPGENGVKFDTEVMDTYTVTLPPLHLCFTPRKE</sequence>
<gene>
    <name evidence="3" type="ORF">T310_5629</name>
</gene>
<feature type="binding site" description="axial binding residue" evidence="1">
    <location>
        <position position="501"/>
    </location>
    <ligand>
        <name>heme</name>
        <dbReference type="ChEBI" id="CHEBI:30413"/>
    </ligand>
    <ligandPart>
        <name>Fe</name>
        <dbReference type="ChEBI" id="CHEBI:18248"/>
    </ligandPart>
</feature>
<dbReference type="SUPFAM" id="SSF48264">
    <property type="entry name" value="Cytochrome P450"/>
    <property type="match status" value="1"/>
</dbReference>
<dbReference type="GO" id="GO:0020037">
    <property type="term" value="F:heme binding"/>
    <property type="evidence" value="ECO:0007669"/>
    <property type="project" value="InterPro"/>
</dbReference>
<evidence type="ECO:0008006" key="5">
    <source>
        <dbReference type="Google" id="ProtNLM"/>
    </source>
</evidence>
<keyword evidence="2" id="KW-0472">Membrane</keyword>
<evidence type="ECO:0000256" key="2">
    <source>
        <dbReference type="SAM" id="Phobius"/>
    </source>
</evidence>
<dbReference type="RefSeq" id="XP_013326959.1">
    <property type="nucleotide sequence ID" value="XM_013471505.1"/>
</dbReference>
<organism evidence="3 4">
    <name type="scientific">Rasamsonia emersonii (strain ATCC 16479 / CBS 393.64 / IMI 116815)</name>
    <dbReference type="NCBI Taxonomy" id="1408163"/>
    <lineage>
        <taxon>Eukaryota</taxon>
        <taxon>Fungi</taxon>
        <taxon>Dikarya</taxon>
        <taxon>Ascomycota</taxon>
        <taxon>Pezizomycotina</taxon>
        <taxon>Eurotiomycetes</taxon>
        <taxon>Eurotiomycetidae</taxon>
        <taxon>Eurotiales</taxon>
        <taxon>Trichocomaceae</taxon>
        <taxon>Rasamsonia</taxon>
    </lineage>
</organism>
<comment type="caution">
    <text evidence="3">The sequence shown here is derived from an EMBL/GenBank/DDBJ whole genome shotgun (WGS) entry which is preliminary data.</text>
</comment>
<evidence type="ECO:0000256" key="1">
    <source>
        <dbReference type="PIRSR" id="PIRSR602401-1"/>
    </source>
</evidence>
<dbReference type="GO" id="GO:0004497">
    <property type="term" value="F:monooxygenase activity"/>
    <property type="evidence" value="ECO:0007669"/>
    <property type="project" value="InterPro"/>
</dbReference>
<keyword evidence="4" id="KW-1185">Reference proteome</keyword>
<keyword evidence="2" id="KW-0812">Transmembrane</keyword>
<name>A0A0F4YPY9_RASE3</name>
<dbReference type="PRINTS" id="PR00385">
    <property type="entry name" value="P450"/>
</dbReference>
<proteinExistence type="predicted"/>
<dbReference type="GeneID" id="25317969"/>
<protein>
    <recommendedName>
        <fullName evidence="5">Cytochrome P450</fullName>
    </recommendedName>
</protein>